<dbReference type="PANTHER" id="PTHR36746:SF3">
    <property type="entry name" value="DUF4005 DOMAIN-CONTAINING PROTEIN"/>
    <property type="match status" value="1"/>
</dbReference>
<keyword evidence="3" id="KW-1185">Reference proteome</keyword>
<feature type="compositionally biased region" description="Basic and acidic residues" evidence="1">
    <location>
        <begin position="103"/>
        <end position="121"/>
    </location>
</feature>
<feature type="compositionally biased region" description="Basic and acidic residues" evidence="1">
    <location>
        <begin position="165"/>
        <end position="174"/>
    </location>
</feature>
<comment type="caution">
    <text evidence="2">The sequence shown here is derived from an EMBL/GenBank/DDBJ whole genome shotgun (WGS) entry which is preliminary data.</text>
</comment>
<dbReference type="EMBL" id="JAWXYG010000005">
    <property type="protein sequence ID" value="KAK4273143.1"/>
    <property type="molecule type" value="Genomic_DNA"/>
</dbReference>
<feature type="region of interest" description="Disordered" evidence="1">
    <location>
        <begin position="145"/>
        <end position="202"/>
    </location>
</feature>
<feature type="region of interest" description="Disordered" evidence="1">
    <location>
        <begin position="101"/>
        <end position="121"/>
    </location>
</feature>
<dbReference type="AlphaFoldDB" id="A0AAE1MT86"/>
<reference evidence="2" key="1">
    <citation type="submission" date="2023-10" db="EMBL/GenBank/DDBJ databases">
        <title>Chromosome-level genome of the transformable northern wattle, Acacia crassicarpa.</title>
        <authorList>
            <person name="Massaro I."/>
            <person name="Sinha N.R."/>
            <person name="Poethig S."/>
            <person name="Leichty A.R."/>
        </authorList>
    </citation>
    <scope>NUCLEOTIDE SEQUENCE</scope>
    <source>
        <strain evidence="2">Acra3RX</strain>
        <tissue evidence="2">Leaf</tissue>
    </source>
</reference>
<name>A0AAE1MT86_9FABA</name>
<evidence type="ECO:0000313" key="3">
    <source>
        <dbReference type="Proteomes" id="UP001293593"/>
    </source>
</evidence>
<dbReference type="Proteomes" id="UP001293593">
    <property type="component" value="Unassembled WGS sequence"/>
</dbReference>
<dbReference type="PANTHER" id="PTHR36746">
    <property type="entry name" value="BNAC04G51760D PROTEIN"/>
    <property type="match status" value="1"/>
</dbReference>
<organism evidence="2 3">
    <name type="scientific">Acacia crassicarpa</name>
    <name type="common">northern wattle</name>
    <dbReference type="NCBI Taxonomy" id="499986"/>
    <lineage>
        <taxon>Eukaryota</taxon>
        <taxon>Viridiplantae</taxon>
        <taxon>Streptophyta</taxon>
        <taxon>Embryophyta</taxon>
        <taxon>Tracheophyta</taxon>
        <taxon>Spermatophyta</taxon>
        <taxon>Magnoliopsida</taxon>
        <taxon>eudicotyledons</taxon>
        <taxon>Gunneridae</taxon>
        <taxon>Pentapetalae</taxon>
        <taxon>rosids</taxon>
        <taxon>fabids</taxon>
        <taxon>Fabales</taxon>
        <taxon>Fabaceae</taxon>
        <taxon>Caesalpinioideae</taxon>
        <taxon>mimosoid clade</taxon>
        <taxon>Acacieae</taxon>
        <taxon>Acacia</taxon>
    </lineage>
</organism>
<sequence>MERNNHPKRSSRCAKFRQALANSSAGRAIHRISHHHQQEPFGSPVPQPRHIRGNHKGEGHGEVPIKFVDHPNHSNFNGQAQVAYRIEPERPHYASANRAAAIKGEEKGKSTAQESERQHDKKDMNYIFGEYIQRAREKLRTVSNIGKGHQNKPAQDEAGPNVVAKKKDAHKDQISDFINRTKKKIRTTSSIRFGKNDSLRRG</sequence>
<gene>
    <name evidence="2" type="ORF">QN277_021599</name>
</gene>
<evidence type="ECO:0000313" key="2">
    <source>
        <dbReference type="EMBL" id="KAK4273143.1"/>
    </source>
</evidence>
<accession>A0AAE1MT86</accession>
<protein>
    <submittedName>
        <fullName evidence="2">Uncharacterized protein</fullName>
    </submittedName>
</protein>
<proteinExistence type="predicted"/>
<evidence type="ECO:0000256" key="1">
    <source>
        <dbReference type="SAM" id="MobiDB-lite"/>
    </source>
</evidence>